<gene>
    <name evidence="2" type="ORF">IV38_GL001084</name>
    <name evidence="3" type="ORF">IV40_GL000769</name>
</gene>
<dbReference type="STRING" id="81857.IV38_GL001084"/>
<dbReference type="PANTHER" id="PTHR43649">
    <property type="entry name" value="ARABINOSE-BINDING PROTEIN-RELATED"/>
    <property type="match status" value="1"/>
</dbReference>
<dbReference type="PANTHER" id="PTHR43649:SF12">
    <property type="entry name" value="DIACETYLCHITOBIOSE BINDING PROTEIN DASA"/>
    <property type="match status" value="1"/>
</dbReference>
<proteinExistence type="predicted"/>
<feature type="chain" id="PRO_5007428589" evidence="1">
    <location>
        <begin position="36"/>
        <end position="432"/>
    </location>
</feature>
<dbReference type="InterPro" id="IPR006059">
    <property type="entry name" value="SBP"/>
</dbReference>
<dbReference type="SUPFAM" id="SSF53850">
    <property type="entry name" value="Periplasmic binding protein-like II"/>
    <property type="match status" value="1"/>
</dbReference>
<dbReference type="AlphaFoldDB" id="A0A0R2FUH4"/>
<dbReference type="EMBL" id="JQAT01000002">
    <property type="protein sequence ID" value="KRN28876.1"/>
    <property type="molecule type" value="Genomic_DNA"/>
</dbReference>
<dbReference type="Pfam" id="PF13416">
    <property type="entry name" value="SBP_bac_8"/>
    <property type="match status" value="1"/>
</dbReference>
<evidence type="ECO:0000313" key="2">
    <source>
        <dbReference type="EMBL" id="KRN28876.1"/>
    </source>
</evidence>
<evidence type="ECO:0000313" key="5">
    <source>
        <dbReference type="Proteomes" id="UP000051751"/>
    </source>
</evidence>
<dbReference type="Proteomes" id="UP000051645">
    <property type="component" value="Unassembled WGS sequence"/>
</dbReference>
<dbReference type="Gene3D" id="3.40.190.10">
    <property type="entry name" value="Periplasmic binding protein-like II"/>
    <property type="match status" value="2"/>
</dbReference>
<accession>A0A0R2FUH4</accession>
<name>A0A0R2FUH4_9LACO</name>
<keyword evidence="1" id="KW-0732">Signal</keyword>
<organism evidence="2 5">
    <name type="scientific">Lactobacillus selangorensis</name>
    <dbReference type="NCBI Taxonomy" id="81857"/>
    <lineage>
        <taxon>Bacteria</taxon>
        <taxon>Bacillati</taxon>
        <taxon>Bacillota</taxon>
        <taxon>Bacilli</taxon>
        <taxon>Lactobacillales</taxon>
        <taxon>Lactobacillaceae</taxon>
        <taxon>Lactobacillus</taxon>
    </lineage>
</organism>
<feature type="signal peptide" evidence="1">
    <location>
        <begin position="1"/>
        <end position="35"/>
    </location>
</feature>
<keyword evidence="2" id="KW-0762">Sugar transport</keyword>
<comment type="caution">
    <text evidence="2">The sequence shown here is derived from an EMBL/GenBank/DDBJ whole genome shotgun (WGS) entry which is preliminary data.</text>
</comment>
<dbReference type="CDD" id="cd14748">
    <property type="entry name" value="PBP2_UgpB"/>
    <property type="match status" value="1"/>
</dbReference>
<dbReference type="OrthoDB" id="9795467at2"/>
<dbReference type="Proteomes" id="UP000051751">
    <property type="component" value="Unassembled WGS sequence"/>
</dbReference>
<dbReference type="InterPro" id="IPR050490">
    <property type="entry name" value="Bact_solute-bd_prot1"/>
</dbReference>
<sequence>MKILKKHLVFSSLVALTAGALLLVGGGQHPRAVHAADTGSKTTVTFWHAMSGPYQKEMNEMVTDFNHSQNKYVVQATPQGNYSALQKKVMAAGKSKSLPTMGQTTYTAVPDYQKQGLITSLDTYVDSKNGLSKKDKKDIFPAFLASSQYKGHYYSMPFSKSDRIMYVNKDIVKKYGLKTPKTWADFDQISKKLSGTGIKSLAFDKSFISEYEGLAYDAGTRLVTKSDQPQLSSKKSVGAAKTIMNMIDAKTAETSGADFYYTQKFINGKAAYYISSSAGITQMKKQAPKTLSWNTMAIPSYKGAAHTATAGNDLVIFKGASKAQQKGAWAFMKYLTDSKQTEKWAMATGYLPLRKSVLQKASYKTYLKQNPTSQAAVKSLNGTFSSTAFPGFSEFYMNLGTAIDNMLTKHESPKKALDELQTKTETILKDNR</sequence>
<evidence type="ECO:0000256" key="1">
    <source>
        <dbReference type="SAM" id="SignalP"/>
    </source>
</evidence>
<dbReference type="EMBL" id="JQAZ01000002">
    <property type="protein sequence ID" value="KRN32714.1"/>
    <property type="molecule type" value="Genomic_DNA"/>
</dbReference>
<keyword evidence="2" id="KW-0813">Transport</keyword>
<evidence type="ECO:0000313" key="3">
    <source>
        <dbReference type="EMBL" id="KRN32714.1"/>
    </source>
</evidence>
<dbReference type="PATRIC" id="fig|81857.3.peg.1090"/>
<keyword evidence="4" id="KW-1185">Reference proteome</keyword>
<reference evidence="4 5" key="1">
    <citation type="journal article" date="2015" name="Genome Announc.">
        <title>Expanding the biotechnology potential of lactobacilli through comparative genomics of 213 strains and associated genera.</title>
        <authorList>
            <person name="Sun Z."/>
            <person name="Harris H.M."/>
            <person name="McCann A."/>
            <person name="Guo C."/>
            <person name="Argimon S."/>
            <person name="Zhang W."/>
            <person name="Yang X."/>
            <person name="Jeffery I.B."/>
            <person name="Cooney J.C."/>
            <person name="Kagawa T.F."/>
            <person name="Liu W."/>
            <person name="Song Y."/>
            <person name="Salvetti E."/>
            <person name="Wrobel A."/>
            <person name="Rasinkangas P."/>
            <person name="Parkhill J."/>
            <person name="Rea M.C."/>
            <person name="O'Sullivan O."/>
            <person name="Ritari J."/>
            <person name="Douillard F.P."/>
            <person name="Paul Ross R."/>
            <person name="Yang R."/>
            <person name="Briner A.E."/>
            <person name="Felis G.E."/>
            <person name="de Vos W.M."/>
            <person name="Barrangou R."/>
            <person name="Klaenhammer T.R."/>
            <person name="Caufield P.W."/>
            <person name="Cui Y."/>
            <person name="Zhang H."/>
            <person name="O'Toole P.W."/>
        </authorList>
    </citation>
    <scope>NUCLEOTIDE SEQUENCE [LARGE SCALE GENOMIC DNA]</scope>
    <source>
        <strain evidence="2 5">ATCC BAA-66</strain>
        <strain evidence="3 4">DSM 13344</strain>
    </source>
</reference>
<evidence type="ECO:0000313" key="4">
    <source>
        <dbReference type="Proteomes" id="UP000051645"/>
    </source>
</evidence>
<protein>
    <submittedName>
        <fullName evidence="2">ABC-type sugar transport system, periplasmic component</fullName>
    </submittedName>
</protein>